<reference evidence="2 3" key="1">
    <citation type="journal article" date="2017" name="Plant Biotechnol. J.">
        <title>A comprehensive draft genome sequence for lupin (Lupinus angustifolius), an emerging health food: insights into plant-microbe interactions and legume evolution.</title>
        <authorList>
            <person name="Hane J.K."/>
            <person name="Ming Y."/>
            <person name="Kamphuis L.G."/>
            <person name="Nelson M.N."/>
            <person name="Garg G."/>
            <person name="Atkins C.A."/>
            <person name="Bayer P.E."/>
            <person name="Bravo A."/>
            <person name="Bringans S."/>
            <person name="Cannon S."/>
            <person name="Edwards D."/>
            <person name="Foley R."/>
            <person name="Gao L.L."/>
            <person name="Harrison M.J."/>
            <person name="Huang W."/>
            <person name="Hurgobin B."/>
            <person name="Li S."/>
            <person name="Liu C.W."/>
            <person name="McGrath A."/>
            <person name="Morahan G."/>
            <person name="Murray J."/>
            <person name="Weller J."/>
            <person name="Jian J."/>
            <person name="Singh K.B."/>
        </authorList>
    </citation>
    <scope>NUCLEOTIDE SEQUENCE [LARGE SCALE GENOMIC DNA]</scope>
    <source>
        <strain evidence="3">cv. Tanjil</strain>
        <tissue evidence="2">Whole plant</tissue>
    </source>
</reference>
<gene>
    <name evidence="2" type="ORF">TanjilG_17453</name>
</gene>
<evidence type="ECO:0000256" key="1">
    <source>
        <dbReference type="SAM" id="MobiDB-lite"/>
    </source>
</evidence>
<dbReference type="Gramene" id="OIV99643">
    <property type="protein sequence ID" value="OIV99643"/>
    <property type="gene ID" value="TanjilG_17453"/>
</dbReference>
<name>A0A4P1R1H8_LUPAN</name>
<evidence type="ECO:0000313" key="3">
    <source>
        <dbReference type="Proteomes" id="UP000188354"/>
    </source>
</evidence>
<protein>
    <submittedName>
        <fullName evidence="2">Uncharacterized protein</fullName>
    </submittedName>
</protein>
<dbReference type="EMBL" id="CM007373">
    <property type="protein sequence ID" value="OIV99643.1"/>
    <property type="molecule type" value="Genomic_DNA"/>
</dbReference>
<feature type="compositionally biased region" description="Basic residues" evidence="1">
    <location>
        <begin position="1"/>
        <end position="10"/>
    </location>
</feature>
<keyword evidence="3" id="KW-1185">Reference proteome</keyword>
<feature type="compositionally biased region" description="Polar residues" evidence="1">
    <location>
        <begin position="22"/>
        <end position="32"/>
    </location>
</feature>
<accession>A0A4P1R1H8</accession>
<sequence>MSKNFRKKKRLGETEGSDIEGSMSSISYGSFRNKSHSFTPSTPPPTMVNYRSAKRRKGIPRRAPMGGGIIIQF</sequence>
<dbReference type="Proteomes" id="UP000188354">
    <property type="component" value="Chromosome LG13"/>
</dbReference>
<feature type="region of interest" description="Disordered" evidence="1">
    <location>
        <begin position="1"/>
        <end position="73"/>
    </location>
</feature>
<dbReference type="STRING" id="3871.A0A4P1R1H8"/>
<proteinExistence type="predicted"/>
<organism evidence="2 3">
    <name type="scientific">Lupinus angustifolius</name>
    <name type="common">Narrow-leaved blue lupine</name>
    <dbReference type="NCBI Taxonomy" id="3871"/>
    <lineage>
        <taxon>Eukaryota</taxon>
        <taxon>Viridiplantae</taxon>
        <taxon>Streptophyta</taxon>
        <taxon>Embryophyta</taxon>
        <taxon>Tracheophyta</taxon>
        <taxon>Spermatophyta</taxon>
        <taxon>Magnoliopsida</taxon>
        <taxon>eudicotyledons</taxon>
        <taxon>Gunneridae</taxon>
        <taxon>Pentapetalae</taxon>
        <taxon>rosids</taxon>
        <taxon>fabids</taxon>
        <taxon>Fabales</taxon>
        <taxon>Fabaceae</taxon>
        <taxon>Papilionoideae</taxon>
        <taxon>50 kb inversion clade</taxon>
        <taxon>genistoids sensu lato</taxon>
        <taxon>core genistoids</taxon>
        <taxon>Genisteae</taxon>
        <taxon>Lupinus</taxon>
    </lineage>
</organism>
<evidence type="ECO:0000313" key="2">
    <source>
        <dbReference type="EMBL" id="OIV99643.1"/>
    </source>
</evidence>
<dbReference type="AlphaFoldDB" id="A0A4P1R1H8"/>